<dbReference type="PANTHER" id="PTHR40465">
    <property type="entry name" value="CHROMOSOME 1, WHOLE GENOME SHOTGUN SEQUENCE"/>
    <property type="match status" value="1"/>
</dbReference>
<evidence type="ECO:0000256" key="2">
    <source>
        <dbReference type="SAM" id="Phobius"/>
    </source>
</evidence>
<accession>A0A0C2XXH7</accession>
<dbReference type="HOGENOM" id="CLU_046025_2_1_1"/>
<keyword evidence="5" id="KW-1185">Reference proteome</keyword>
<dbReference type="PANTHER" id="PTHR40465:SF1">
    <property type="entry name" value="DUF6534 DOMAIN-CONTAINING PROTEIN"/>
    <property type="match status" value="1"/>
</dbReference>
<feature type="transmembrane region" description="Helical" evidence="2">
    <location>
        <begin position="212"/>
        <end position="233"/>
    </location>
</feature>
<dbReference type="EMBL" id="KN831778">
    <property type="protein sequence ID" value="KIM42368.1"/>
    <property type="molecule type" value="Genomic_DNA"/>
</dbReference>
<name>A0A0C2XXH7_HEBCY</name>
<feature type="transmembrane region" description="Helical" evidence="2">
    <location>
        <begin position="167"/>
        <end position="192"/>
    </location>
</feature>
<organism evidence="4 5">
    <name type="scientific">Hebeloma cylindrosporum</name>
    <dbReference type="NCBI Taxonomy" id="76867"/>
    <lineage>
        <taxon>Eukaryota</taxon>
        <taxon>Fungi</taxon>
        <taxon>Dikarya</taxon>
        <taxon>Basidiomycota</taxon>
        <taxon>Agaricomycotina</taxon>
        <taxon>Agaricomycetes</taxon>
        <taxon>Agaricomycetidae</taxon>
        <taxon>Agaricales</taxon>
        <taxon>Agaricineae</taxon>
        <taxon>Hymenogastraceae</taxon>
        <taxon>Hebeloma</taxon>
    </lineage>
</organism>
<feature type="compositionally biased region" description="Basic and acidic residues" evidence="1">
    <location>
        <begin position="349"/>
        <end position="359"/>
    </location>
</feature>
<feature type="transmembrane region" description="Helical" evidence="2">
    <location>
        <begin position="128"/>
        <end position="147"/>
    </location>
</feature>
<reference evidence="4 5" key="1">
    <citation type="submission" date="2014-04" db="EMBL/GenBank/DDBJ databases">
        <authorList>
            <consortium name="DOE Joint Genome Institute"/>
            <person name="Kuo A."/>
            <person name="Gay G."/>
            <person name="Dore J."/>
            <person name="Kohler A."/>
            <person name="Nagy L.G."/>
            <person name="Floudas D."/>
            <person name="Copeland A."/>
            <person name="Barry K.W."/>
            <person name="Cichocki N."/>
            <person name="Veneault-Fourrey C."/>
            <person name="LaButti K."/>
            <person name="Lindquist E.A."/>
            <person name="Lipzen A."/>
            <person name="Lundell T."/>
            <person name="Morin E."/>
            <person name="Murat C."/>
            <person name="Sun H."/>
            <person name="Tunlid A."/>
            <person name="Henrissat B."/>
            <person name="Grigoriev I.V."/>
            <person name="Hibbett D.S."/>
            <person name="Martin F."/>
            <person name="Nordberg H.P."/>
            <person name="Cantor M.N."/>
            <person name="Hua S.X."/>
        </authorList>
    </citation>
    <scope>NUCLEOTIDE SEQUENCE [LARGE SCALE GENOMIC DNA]</scope>
    <source>
        <strain evidence="5">h7</strain>
    </source>
</reference>
<evidence type="ECO:0000259" key="3">
    <source>
        <dbReference type="Pfam" id="PF20152"/>
    </source>
</evidence>
<feature type="transmembrane region" description="Helical" evidence="2">
    <location>
        <begin position="96"/>
        <end position="116"/>
    </location>
</feature>
<evidence type="ECO:0000313" key="5">
    <source>
        <dbReference type="Proteomes" id="UP000053424"/>
    </source>
</evidence>
<gene>
    <name evidence="4" type="ORF">M413DRAFT_444793</name>
</gene>
<dbReference type="InterPro" id="IPR045339">
    <property type="entry name" value="DUF6534"/>
</dbReference>
<keyword evidence="2" id="KW-0472">Membrane</keyword>
<feature type="transmembrane region" description="Helical" evidence="2">
    <location>
        <begin position="53"/>
        <end position="76"/>
    </location>
</feature>
<dbReference type="Proteomes" id="UP000053424">
    <property type="component" value="Unassembled WGS sequence"/>
</dbReference>
<feature type="domain" description="DUF6534" evidence="3">
    <location>
        <begin position="178"/>
        <end position="260"/>
    </location>
</feature>
<proteinExistence type="predicted"/>
<feature type="transmembrane region" description="Helical" evidence="2">
    <location>
        <begin position="20"/>
        <end position="41"/>
    </location>
</feature>
<sequence length="390" mass="42575">MDSSDEVSEQFAHSLASSLIIAAYLNWALLGILCTQTLAYYLAFPRDRPLAKILVYGVLLLEMTQTALVSHDVFVALASPWGGESLAKLNSIQNHWFSISVSGGISGGIGQLFFAYRIWFISSENSRGAPIIISILATASAVSALVSAESFFRAKTFSYLLNGNSGFAAIGTWNGIGAICDIVIALVMPYFLMRHGTGMPPTHIMIVKIVRLILETGTFNAVVAILHMCLYFANSQAFVVPGLALSKVYANILLLLFNNRIKVVDGRGHANESSNSNWEAAFREDMNRNNEQPPSPITRKSVTREAGPGRARSTSTVIVSNNRLIFRLADMPPSPQRANPTERPPSPAERTRQSLEKDMTSSVGTRSDISLHMPLEPNLSYPHPSMDSKV</sequence>
<evidence type="ECO:0000256" key="1">
    <source>
        <dbReference type="SAM" id="MobiDB-lite"/>
    </source>
</evidence>
<evidence type="ECO:0000313" key="4">
    <source>
        <dbReference type="EMBL" id="KIM42368.1"/>
    </source>
</evidence>
<feature type="region of interest" description="Disordered" evidence="1">
    <location>
        <begin position="285"/>
        <end position="314"/>
    </location>
</feature>
<dbReference type="AlphaFoldDB" id="A0A0C2XXH7"/>
<keyword evidence="2" id="KW-0812">Transmembrane</keyword>
<reference evidence="5" key="2">
    <citation type="submission" date="2015-01" db="EMBL/GenBank/DDBJ databases">
        <title>Evolutionary Origins and Diversification of the Mycorrhizal Mutualists.</title>
        <authorList>
            <consortium name="DOE Joint Genome Institute"/>
            <consortium name="Mycorrhizal Genomics Consortium"/>
            <person name="Kohler A."/>
            <person name="Kuo A."/>
            <person name="Nagy L.G."/>
            <person name="Floudas D."/>
            <person name="Copeland A."/>
            <person name="Barry K.W."/>
            <person name="Cichocki N."/>
            <person name="Veneault-Fourrey C."/>
            <person name="LaButti K."/>
            <person name="Lindquist E.A."/>
            <person name="Lipzen A."/>
            <person name="Lundell T."/>
            <person name="Morin E."/>
            <person name="Murat C."/>
            <person name="Riley R."/>
            <person name="Ohm R."/>
            <person name="Sun H."/>
            <person name="Tunlid A."/>
            <person name="Henrissat B."/>
            <person name="Grigoriev I.V."/>
            <person name="Hibbett D.S."/>
            <person name="Martin F."/>
        </authorList>
    </citation>
    <scope>NUCLEOTIDE SEQUENCE [LARGE SCALE GENOMIC DNA]</scope>
    <source>
        <strain evidence="5">h7</strain>
    </source>
</reference>
<protein>
    <recommendedName>
        <fullName evidence="3">DUF6534 domain-containing protein</fullName>
    </recommendedName>
</protein>
<dbReference type="OrthoDB" id="2536347at2759"/>
<dbReference type="Pfam" id="PF20152">
    <property type="entry name" value="DUF6534"/>
    <property type="match status" value="1"/>
</dbReference>
<feature type="region of interest" description="Disordered" evidence="1">
    <location>
        <begin position="329"/>
        <end position="390"/>
    </location>
</feature>
<keyword evidence="2" id="KW-1133">Transmembrane helix</keyword>
<feature type="transmembrane region" description="Helical" evidence="2">
    <location>
        <begin position="239"/>
        <end position="257"/>
    </location>
</feature>
<dbReference type="STRING" id="686832.A0A0C2XXH7"/>